<reference evidence="2 3" key="1">
    <citation type="submission" date="2018-08" db="EMBL/GenBank/DDBJ databases">
        <title>Genomic investigation of the strawberry pathogen Phytophthora fragariae indicates pathogenicity is determined by transcriptional variation in three key races.</title>
        <authorList>
            <person name="Adams T.M."/>
            <person name="Armitage A.D."/>
            <person name="Sobczyk M.K."/>
            <person name="Bates H.J."/>
            <person name="Dunwell J.M."/>
            <person name="Nellist C.F."/>
            <person name="Harrison R.J."/>
        </authorList>
    </citation>
    <scope>NUCLEOTIDE SEQUENCE [LARGE SCALE GENOMIC DNA]</scope>
    <source>
        <strain evidence="2 3">SCRP333</strain>
    </source>
</reference>
<accession>A0A6A4CVM0</accession>
<name>A0A6A4CVM0_9STRA</name>
<evidence type="ECO:0000256" key="1">
    <source>
        <dbReference type="SAM" id="MobiDB-lite"/>
    </source>
</evidence>
<evidence type="ECO:0000313" key="3">
    <source>
        <dbReference type="Proteomes" id="UP000434957"/>
    </source>
</evidence>
<sequence>MPGQCMCAAFVALMTWRHMPAFRQLGHLHERPTGSTTQPPSGMPSHMRRR</sequence>
<organism evidence="2 3">
    <name type="scientific">Phytophthora rubi</name>
    <dbReference type="NCBI Taxonomy" id="129364"/>
    <lineage>
        <taxon>Eukaryota</taxon>
        <taxon>Sar</taxon>
        <taxon>Stramenopiles</taxon>
        <taxon>Oomycota</taxon>
        <taxon>Peronosporomycetes</taxon>
        <taxon>Peronosporales</taxon>
        <taxon>Peronosporaceae</taxon>
        <taxon>Phytophthora</taxon>
    </lineage>
</organism>
<dbReference type="AlphaFoldDB" id="A0A6A4CVM0"/>
<feature type="region of interest" description="Disordered" evidence="1">
    <location>
        <begin position="27"/>
        <end position="50"/>
    </location>
</feature>
<keyword evidence="3" id="KW-1185">Reference proteome</keyword>
<dbReference type="Proteomes" id="UP000434957">
    <property type="component" value="Unassembled WGS sequence"/>
</dbReference>
<protein>
    <submittedName>
        <fullName evidence="2">Uncharacterized protein</fullName>
    </submittedName>
</protein>
<evidence type="ECO:0000313" key="2">
    <source>
        <dbReference type="EMBL" id="KAE9297524.1"/>
    </source>
</evidence>
<comment type="caution">
    <text evidence="2">The sequence shown here is derived from an EMBL/GenBank/DDBJ whole genome shotgun (WGS) entry which is preliminary data.</text>
</comment>
<dbReference type="EMBL" id="QXFT01002488">
    <property type="protein sequence ID" value="KAE9297524.1"/>
    <property type="molecule type" value="Genomic_DNA"/>
</dbReference>
<proteinExistence type="predicted"/>
<gene>
    <name evidence="2" type="ORF">PR003_g23477</name>
</gene>